<accession>E4XP84</accession>
<dbReference type="EMBL" id="FN653090">
    <property type="protein sequence ID" value="CBY11672.1"/>
    <property type="molecule type" value="Genomic_DNA"/>
</dbReference>
<name>E4XP84_OIKDI</name>
<sequence>MSVPTEYRLSFNYPTEKEVLTTESEMSKPEVEAETVTVSETGQEDDDHMQMPCPPPHEYKLQSLTLDSTAQVAGLQNVVNGRFVPVRPSGNVGDFIAFNQRRFCESTPGPVRRYNSTFTLFQNEPVTSVQTIIDDTVPDIRSTLGFMEPNASFEKGHVKIDYRPAFPRSRHMALDCSLDAGFDQTAVTESFSLKLLRQGGWYLPEFPEVIGHYCCHELFIYESELLGRQKLQHHYTERFPTSTTRRPDGRDYELCDYPDLPLFKRHMSFVEHFGELLHSGNLNPCFKIRLGSDLSVDFNSKAYGCQRLVTRCSTGFLRLLSDYIHDFLKALYAYIRGGYISSTAASLCKIDKLDKRLDELINALLTYPVLCAPGGFCITANYTFPKKS</sequence>
<dbReference type="Proteomes" id="UP000001307">
    <property type="component" value="Unassembled WGS sequence"/>
</dbReference>
<organism evidence="1">
    <name type="scientific">Oikopleura dioica</name>
    <name type="common">Tunicate</name>
    <dbReference type="NCBI Taxonomy" id="34765"/>
    <lineage>
        <taxon>Eukaryota</taxon>
        <taxon>Metazoa</taxon>
        <taxon>Chordata</taxon>
        <taxon>Tunicata</taxon>
        <taxon>Appendicularia</taxon>
        <taxon>Copelata</taxon>
        <taxon>Oikopleuridae</taxon>
        <taxon>Oikopleura</taxon>
    </lineage>
</organism>
<evidence type="ECO:0000313" key="2">
    <source>
        <dbReference type="Proteomes" id="UP000001307"/>
    </source>
</evidence>
<keyword evidence="2" id="KW-1185">Reference proteome</keyword>
<proteinExistence type="predicted"/>
<gene>
    <name evidence="1" type="ORF">GSOID_T00016848001</name>
</gene>
<reference evidence="1" key="1">
    <citation type="journal article" date="2010" name="Science">
        <title>Plasticity of animal genome architecture unmasked by rapid evolution of a pelagic tunicate.</title>
        <authorList>
            <person name="Denoeud F."/>
            <person name="Henriet S."/>
            <person name="Mungpakdee S."/>
            <person name="Aury J.M."/>
            <person name="Da Silva C."/>
            <person name="Brinkmann H."/>
            <person name="Mikhaleva J."/>
            <person name="Olsen L.C."/>
            <person name="Jubin C."/>
            <person name="Canestro C."/>
            <person name="Bouquet J.M."/>
            <person name="Danks G."/>
            <person name="Poulain J."/>
            <person name="Campsteijn C."/>
            <person name="Adamski M."/>
            <person name="Cross I."/>
            <person name="Yadetie F."/>
            <person name="Muffato M."/>
            <person name="Louis A."/>
            <person name="Butcher S."/>
            <person name="Tsagkogeorga G."/>
            <person name="Konrad A."/>
            <person name="Singh S."/>
            <person name="Jensen M.F."/>
            <person name="Cong E.H."/>
            <person name="Eikeseth-Otteraa H."/>
            <person name="Noel B."/>
            <person name="Anthouard V."/>
            <person name="Porcel B.M."/>
            <person name="Kachouri-Lafond R."/>
            <person name="Nishino A."/>
            <person name="Ugolini M."/>
            <person name="Chourrout P."/>
            <person name="Nishida H."/>
            <person name="Aasland R."/>
            <person name="Huzurbazar S."/>
            <person name="Westhof E."/>
            <person name="Delsuc F."/>
            <person name="Lehrach H."/>
            <person name="Reinhardt R."/>
            <person name="Weissenbach J."/>
            <person name="Roy S.W."/>
            <person name="Artiguenave F."/>
            <person name="Postlethwait J.H."/>
            <person name="Manak J.R."/>
            <person name="Thompson E.M."/>
            <person name="Jaillon O."/>
            <person name="Du Pasquier L."/>
            <person name="Boudinot P."/>
            <person name="Liberles D.A."/>
            <person name="Volff J.N."/>
            <person name="Philippe H."/>
            <person name="Lenhard B."/>
            <person name="Roest Crollius H."/>
            <person name="Wincker P."/>
            <person name="Chourrout D."/>
        </authorList>
    </citation>
    <scope>NUCLEOTIDE SEQUENCE [LARGE SCALE GENOMIC DNA]</scope>
</reference>
<protein>
    <submittedName>
        <fullName evidence="1">Uncharacterized protein</fullName>
    </submittedName>
</protein>
<evidence type="ECO:0000313" key="1">
    <source>
        <dbReference type="EMBL" id="CBY11672.1"/>
    </source>
</evidence>
<dbReference type="InParanoid" id="E4XP84"/>
<dbReference type="AlphaFoldDB" id="E4XP84"/>